<organism evidence="1 2">
    <name type="scientific">Plasmodium falciparum UGT5.1</name>
    <dbReference type="NCBI Taxonomy" id="1237627"/>
    <lineage>
        <taxon>Eukaryota</taxon>
        <taxon>Sar</taxon>
        <taxon>Alveolata</taxon>
        <taxon>Apicomplexa</taxon>
        <taxon>Aconoidasida</taxon>
        <taxon>Haemosporida</taxon>
        <taxon>Plasmodiidae</taxon>
        <taxon>Plasmodium</taxon>
        <taxon>Plasmodium (Laverania)</taxon>
    </lineage>
</organism>
<dbReference type="Proteomes" id="UP000030697">
    <property type="component" value="Unassembled WGS sequence"/>
</dbReference>
<evidence type="ECO:0000313" key="2">
    <source>
        <dbReference type="Proteomes" id="UP000030697"/>
    </source>
</evidence>
<accession>W7JQ68</accession>
<dbReference type="EMBL" id="KE124525">
    <property type="protein sequence ID" value="EWC77158.1"/>
    <property type="molecule type" value="Genomic_DNA"/>
</dbReference>
<gene>
    <name evidence="1" type="ORF">C923_02155</name>
</gene>
<proteinExistence type="predicted"/>
<reference evidence="1 2" key="1">
    <citation type="submission" date="2013-02" db="EMBL/GenBank/DDBJ databases">
        <title>The Genome Sequence of Plasmodium falciparum UGT5.1.</title>
        <authorList>
            <consortium name="The Broad Institute Genome Sequencing Platform"/>
            <consortium name="The Broad Institute Genome Sequencing Center for Infectious Disease"/>
            <person name="Neafsey D."/>
            <person name="Cheeseman I."/>
            <person name="Volkman S."/>
            <person name="Adams J."/>
            <person name="Walker B."/>
            <person name="Young S.K."/>
            <person name="Zeng Q."/>
            <person name="Gargeya S."/>
            <person name="Fitzgerald M."/>
            <person name="Haas B."/>
            <person name="Abouelleil A."/>
            <person name="Alvarado L."/>
            <person name="Arachchi H.M."/>
            <person name="Berlin A.M."/>
            <person name="Chapman S.B."/>
            <person name="Dewar J."/>
            <person name="Goldberg J."/>
            <person name="Griggs A."/>
            <person name="Gujja S."/>
            <person name="Hansen M."/>
            <person name="Howarth C."/>
            <person name="Imamovic A."/>
            <person name="Larimer J."/>
            <person name="McCowan C."/>
            <person name="Murphy C."/>
            <person name="Neiman D."/>
            <person name="Pearson M."/>
            <person name="Priest M."/>
            <person name="Roberts A."/>
            <person name="Saif S."/>
            <person name="Shea T."/>
            <person name="Sisk P."/>
            <person name="Sykes S."/>
            <person name="Wortman J."/>
            <person name="Nusbaum C."/>
            <person name="Birren B."/>
        </authorList>
    </citation>
    <scope>NUCLEOTIDE SEQUENCE [LARGE SCALE GENOMIC DNA]</scope>
    <source>
        <strain evidence="1 2">UGT5.1</strain>
    </source>
</reference>
<evidence type="ECO:0000313" key="1">
    <source>
        <dbReference type="EMBL" id="EWC77158.1"/>
    </source>
</evidence>
<sequence length="39" mass="5007">MLLLFYTFNFTKCFRTFLLPHLHIKYIYLDYLTVYYFPF</sequence>
<name>W7JQ68_PLAFA</name>
<protein>
    <submittedName>
        <fullName evidence="1">Uncharacterized protein</fullName>
    </submittedName>
</protein>
<dbReference type="AlphaFoldDB" id="W7JQ68"/>